<accession>W9Z3G8</accession>
<feature type="chain" id="PRO_5004934056" description="Cytochrome b561 domain-containing protein" evidence="9">
    <location>
        <begin position="26"/>
        <end position="576"/>
    </location>
</feature>
<evidence type="ECO:0000259" key="10">
    <source>
        <dbReference type="SMART" id="SM00665"/>
    </source>
</evidence>
<dbReference type="PANTHER" id="PTHR47797">
    <property type="entry name" value="DEHYDROGENASE, PUTATIVE (AFU_ORTHOLOGUE AFUA_8G05805)-RELATED"/>
    <property type="match status" value="1"/>
</dbReference>
<evidence type="ECO:0000256" key="5">
    <source>
        <dbReference type="ARBA" id="ARBA00022989"/>
    </source>
</evidence>
<dbReference type="eggNOG" id="ENOG502SQWM">
    <property type="taxonomic scope" value="Eukaryota"/>
</dbReference>
<dbReference type="SUPFAM" id="SSF49344">
    <property type="entry name" value="CBD9-like"/>
    <property type="match status" value="1"/>
</dbReference>
<dbReference type="GeneID" id="19166241"/>
<feature type="transmembrane region" description="Helical" evidence="8">
    <location>
        <begin position="431"/>
        <end position="452"/>
    </location>
</feature>
<keyword evidence="6 8" id="KW-0472">Membrane</keyword>
<reference evidence="11 12" key="1">
    <citation type="submission" date="2013-03" db="EMBL/GenBank/DDBJ databases">
        <title>The Genome Sequence of Capronia epimyces CBS 606.96.</title>
        <authorList>
            <consortium name="The Broad Institute Genomics Platform"/>
            <person name="Cuomo C."/>
            <person name="de Hoog S."/>
            <person name="Gorbushina A."/>
            <person name="Walker B."/>
            <person name="Young S.K."/>
            <person name="Zeng Q."/>
            <person name="Gargeya S."/>
            <person name="Fitzgerald M."/>
            <person name="Haas B."/>
            <person name="Abouelleil A."/>
            <person name="Allen A.W."/>
            <person name="Alvarado L."/>
            <person name="Arachchi H.M."/>
            <person name="Berlin A.M."/>
            <person name="Chapman S.B."/>
            <person name="Gainer-Dewar J."/>
            <person name="Goldberg J."/>
            <person name="Griggs A."/>
            <person name="Gujja S."/>
            <person name="Hansen M."/>
            <person name="Howarth C."/>
            <person name="Imamovic A."/>
            <person name="Ireland A."/>
            <person name="Larimer J."/>
            <person name="McCowan C."/>
            <person name="Murphy C."/>
            <person name="Pearson M."/>
            <person name="Poon T.W."/>
            <person name="Priest M."/>
            <person name="Roberts A."/>
            <person name="Saif S."/>
            <person name="Shea T."/>
            <person name="Sisk P."/>
            <person name="Sykes S."/>
            <person name="Wortman J."/>
            <person name="Nusbaum C."/>
            <person name="Birren B."/>
        </authorList>
    </citation>
    <scope>NUCLEOTIDE SEQUENCE [LARGE SCALE GENOMIC DNA]</scope>
    <source>
        <strain evidence="11 12">CBS 606.96</strain>
    </source>
</reference>
<dbReference type="PANTHER" id="PTHR47797:SF3">
    <property type="entry name" value="CYTOCHROME B561 DOMAIN-CONTAINING PROTEIN"/>
    <property type="match status" value="1"/>
</dbReference>
<dbReference type="HOGENOM" id="CLU_031471_3_0_1"/>
<dbReference type="RefSeq" id="XP_007730441.1">
    <property type="nucleotide sequence ID" value="XM_007732251.1"/>
</dbReference>
<protein>
    <recommendedName>
        <fullName evidence="10">Cytochrome b561 domain-containing protein</fullName>
    </recommendedName>
</protein>
<gene>
    <name evidence="11" type="ORF">A1O3_02108</name>
</gene>
<dbReference type="OrthoDB" id="19261at2759"/>
<keyword evidence="3 8" id="KW-0812">Transmembrane</keyword>
<feature type="transmembrane region" description="Helical" evidence="8">
    <location>
        <begin position="360"/>
        <end position="378"/>
    </location>
</feature>
<evidence type="ECO:0000256" key="8">
    <source>
        <dbReference type="SAM" id="Phobius"/>
    </source>
</evidence>
<dbReference type="CDD" id="cd08760">
    <property type="entry name" value="Cyt_b561_FRRS1_like"/>
    <property type="match status" value="1"/>
</dbReference>
<dbReference type="Gene3D" id="1.20.120.1770">
    <property type="match status" value="1"/>
</dbReference>
<feature type="region of interest" description="Disordered" evidence="7">
    <location>
        <begin position="285"/>
        <end position="313"/>
    </location>
</feature>
<evidence type="ECO:0000256" key="3">
    <source>
        <dbReference type="ARBA" id="ARBA00022692"/>
    </source>
</evidence>
<dbReference type="STRING" id="1182542.W9Z3G8"/>
<feature type="compositionally biased region" description="Basic and acidic residues" evidence="7">
    <location>
        <begin position="552"/>
        <end position="576"/>
    </location>
</feature>
<dbReference type="Proteomes" id="UP000019478">
    <property type="component" value="Unassembled WGS sequence"/>
</dbReference>
<evidence type="ECO:0000256" key="9">
    <source>
        <dbReference type="SAM" id="SignalP"/>
    </source>
</evidence>
<dbReference type="InterPro" id="IPR006593">
    <property type="entry name" value="Cyt_b561/ferric_Rdtase_TM"/>
</dbReference>
<comment type="subcellular location">
    <subcellularLocation>
        <location evidence="1">Membrane</location>
    </subcellularLocation>
</comment>
<organism evidence="11 12">
    <name type="scientific">Capronia epimyces CBS 606.96</name>
    <dbReference type="NCBI Taxonomy" id="1182542"/>
    <lineage>
        <taxon>Eukaryota</taxon>
        <taxon>Fungi</taxon>
        <taxon>Dikarya</taxon>
        <taxon>Ascomycota</taxon>
        <taxon>Pezizomycotina</taxon>
        <taxon>Eurotiomycetes</taxon>
        <taxon>Chaetothyriomycetidae</taxon>
        <taxon>Chaetothyriales</taxon>
        <taxon>Herpotrichiellaceae</taxon>
        <taxon>Capronia</taxon>
    </lineage>
</organism>
<keyword evidence="4" id="KW-0249">Electron transport</keyword>
<feature type="signal peptide" evidence="9">
    <location>
        <begin position="1"/>
        <end position="25"/>
    </location>
</feature>
<dbReference type="Gene3D" id="2.60.40.1210">
    <property type="entry name" value="Cellobiose dehydrogenase, cytochrome domain"/>
    <property type="match status" value="1"/>
</dbReference>
<evidence type="ECO:0000256" key="4">
    <source>
        <dbReference type="ARBA" id="ARBA00022982"/>
    </source>
</evidence>
<comment type="caution">
    <text evidence="11">The sequence shown here is derived from an EMBL/GenBank/DDBJ whole genome shotgun (WGS) entry which is preliminary data.</text>
</comment>
<proteinExistence type="predicted"/>
<feature type="transmembrane region" description="Helical" evidence="8">
    <location>
        <begin position="324"/>
        <end position="348"/>
    </location>
</feature>
<feature type="compositionally biased region" description="Acidic residues" evidence="7">
    <location>
        <begin position="516"/>
        <end position="535"/>
    </location>
</feature>
<dbReference type="SMART" id="SM00665">
    <property type="entry name" value="B561"/>
    <property type="match status" value="1"/>
</dbReference>
<dbReference type="GO" id="GO:0016020">
    <property type="term" value="C:membrane"/>
    <property type="evidence" value="ECO:0007669"/>
    <property type="project" value="UniProtKB-SubCell"/>
</dbReference>
<name>W9Z3G8_9EURO</name>
<dbReference type="AlphaFoldDB" id="W9Z3G8"/>
<keyword evidence="2" id="KW-0813">Transport</keyword>
<evidence type="ECO:0000256" key="2">
    <source>
        <dbReference type="ARBA" id="ARBA00022448"/>
    </source>
</evidence>
<sequence>MHPPLSFSLPALLALVLATLTLVSAYRPVQFVKHTGESGRADQAFSLVNYYNTTTQQADLYVRMEAFRYQSSALGWAALALGPEMKGALMFLIYGDPAAPDPKLTLTTRTVDGHHPPRPVAEMKEFYSGDVPAVDVVTAHFEPYTGDFFHEQLQQKPSHLGVAEFVVRGYTRWTAAALGVSNDTTNQAMIWSSNFKQDFGGDFSPERNIDMHQFGLGFGFLWTDLRNALSPVPFFGPIKDTEDHKGVSETAEPAAPTKDELAVGNAIILEQKELGGVGASIGVGGVTDSGDGDKSSSVTTPAPDDGTKVEEPVKTPKQWNVRSLMWHIHGILMTLPFLLLYPLGIYFLRSGRKTAFNLHWTVNSLGSVSVSLGALVGFVNSRSISITHQYLGILIVCALAVQTVLGWRHHIVYLSHLTSSGRGRTTWMAQVHVWLGRAVLPLGMLNVVSGLLLRHYGWLTVSLAIALAAVEILALALLMARARRDALRRPGASGAAANGSAYKLGPVAATGPSAADEAEEYFQLGEDDDDDDYSDDDHAGAAAGDLPSGSAADRERKEREEQKLEQQKRLARLDKV</sequence>
<evidence type="ECO:0000313" key="11">
    <source>
        <dbReference type="EMBL" id="EXJ89044.1"/>
    </source>
</evidence>
<feature type="domain" description="Cytochrome b561" evidence="10">
    <location>
        <begin position="328"/>
        <end position="451"/>
    </location>
</feature>
<dbReference type="EMBL" id="AMGY01000002">
    <property type="protein sequence ID" value="EXJ89044.1"/>
    <property type="molecule type" value="Genomic_DNA"/>
</dbReference>
<dbReference type="CDD" id="cd09630">
    <property type="entry name" value="CDH_like_cytochrome"/>
    <property type="match status" value="1"/>
</dbReference>
<keyword evidence="5 8" id="KW-1133">Transmembrane helix</keyword>
<evidence type="ECO:0000256" key="7">
    <source>
        <dbReference type="SAM" id="MobiDB-lite"/>
    </source>
</evidence>
<feature type="region of interest" description="Disordered" evidence="7">
    <location>
        <begin position="515"/>
        <end position="576"/>
    </location>
</feature>
<dbReference type="InterPro" id="IPR015920">
    <property type="entry name" value="Cellobiose_DH-like_cyt"/>
</dbReference>
<feature type="transmembrane region" description="Helical" evidence="8">
    <location>
        <begin position="458"/>
        <end position="480"/>
    </location>
</feature>
<keyword evidence="9" id="KW-0732">Signal</keyword>
<evidence type="ECO:0000256" key="1">
    <source>
        <dbReference type="ARBA" id="ARBA00004370"/>
    </source>
</evidence>
<evidence type="ECO:0000313" key="12">
    <source>
        <dbReference type="Proteomes" id="UP000019478"/>
    </source>
</evidence>
<feature type="transmembrane region" description="Helical" evidence="8">
    <location>
        <begin position="390"/>
        <end position="410"/>
    </location>
</feature>
<evidence type="ECO:0000256" key="6">
    <source>
        <dbReference type="ARBA" id="ARBA00023136"/>
    </source>
</evidence>
<keyword evidence="12" id="KW-1185">Reference proteome</keyword>